<dbReference type="EMBL" id="JAKGBZ010000084">
    <property type="protein sequence ID" value="MCF3948801.1"/>
    <property type="molecule type" value="Genomic_DNA"/>
</dbReference>
<gene>
    <name evidence="1" type="ORF">L2A60_19305</name>
</gene>
<dbReference type="RefSeq" id="WP_235706111.1">
    <property type="nucleotide sequence ID" value="NZ_JAKGBZ010000084.1"/>
</dbReference>
<organism evidence="1 2">
    <name type="scientific">Acidiphilium iwatense</name>
    <dbReference type="NCBI Taxonomy" id="768198"/>
    <lineage>
        <taxon>Bacteria</taxon>
        <taxon>Pseudomonadati</taxon>
        <taxon>Pseudomonadota</taxon>
        <taxon>Alphaproteobacteria</taxon>
        <taxon>Acetobacterales</taxon>
        <taxon>Acidocellaceae</taxon>
        <taxon>Acidiphilium</taxon>
    </lineage>
</organism>
<evidence type="ECO:0000313" key="2">
    <source>
        <dbReference type="Proteomes" id="UP001521209"/>
    </source>
</evidence>
<reference evidence="1 2" key="1">
    <citation type="submission" date="2022-01" db="EMBL/GenBank/DDBJ databases">
        <authorList>
            <person name="Won M."/>
            <person name="Kim S.-J."/>
            <person name="Kwon S.-W."/>
        </authorList>
    </citation>
    <scope>NUCLEOTIDE SEQUENCE [LARGE SCALE GENOMIC DNA]</scope>
    <source>
        <strain evidence="1 2">KCTC 23505</strain>
    </source>
</reference>
<keyword evidence="2" id="KW-1185">Reference proteome</keyword>
<comment type="caution">
    <text evidence="1">The sequence shown here is derived from an EMBL/GenBank/DDBJ whole genome shotgun (WGS) entry which is preliminary data.</text>
</comment>
<evidence type="ECO:0000313" key="1">
    <source>
        <dbReference type="EMBL" id="MCF3948801.1"/>
    </source>
</evidence>
<sequence length="152" mass="17312">MPAFQNIIARLHARFFLTDVATFTLRTTPRIAESVKPVIERLIRDDRFGETYRFGVALWHRWDVPPINVYLGTASLCRIDGPSITDERGYRPAGGLVETPGLTAHLSPDEAHDLDNRIRVAIEATIRNWADETMRGRWTSLPQHQHRGPEDA</sequence>
<protein>
    <submittedName>
        <fullName evidence="1">Uncharacterized protein</fullName>
    </submittedName>
</protein>
<proteinExistence type="predicted"/>
<accession>A0ABS9E1B4</accession>
<name>A0ABS9E1B4_9PROT</name>
<dbReference type="Proteomes" id="UP001521209">
    <property type="component" value="Unassembled WGS sequence"/>
</dbReference>